<gene>
    <name evidence="1" type="ORF">B2G88_17510</name>
</gene>
<accession>A0A202E4R9</accession>
<dbReference type="EMBL" id="MWPH01000004">
    <property type="protein sequence ID" value="OVE83204.1"/>
    <property type="molecule type" value="Genomic_DNA"/>
</dbReference>
<proteinExistence type="predicted"/>
<dbReference type="Proteomes" id="UP000196084">
    <property type="component" value="Unassembled WGS sequence"/>
</dbReference>
<organism evidence="1 2">
    <name type="scientific">Natronolimnobius baerhuensis</name>
    <dbReference type="NCBI Taxonomy" id="253108"/>
    <lineage>
        <taxon>Archaea</taxon>
        <taxon>Methanobacteriati</taxon>
        <taxon>Methanobacteriota</taxon>
        <taxon>Stenosarchaea group</taxon>
        <taxon>Halobacteria</taxon>
        <taxon>Halobacteriales</taxon>
        <taxon>Natrialbaceae</taxon>
        <taxon>Natronolimnobius</taxon>
    </lineage>
</organism>
<dbReference type="OrthoDB" id="376943at2157"/>
<protein>
    <submittedName>
        <fullName evidence="1">Uncharacterized protein</fullName>
    </submittedName>
</protein>
<sequence length="64" mass="6942">MTDPGELVNKPHARLLARMLDAATGWDDDDMPDEVVLLATQAGVNEATLRKAAELSDCCEVNDE</sequence>
<evidence type="ECO:0000313" key="2">
    <source>
        <dbReference type="Proteomes" id="UP000196084"/>
    </source>
</evidence>
<keyword evidence="2" id="KW-1185">Reference proteome</keyword>
<name>A0A202E4R9_9EURY</name>
<dbReference type="AlphaFoldDB" id="A0A202E4R9"/>
<comment type="caution">
    <text evidence="1">The sequence shown here is derived from an EMBL/GenBank/DDBJ whole genome shotgun (WGS) entry which is preliminary data.</text>
</comment>
<reference evidence="1 2" key="1">
    <citation type="submission" date="2017-02" db="EMBL/GenBank/DDBJ databases">
        <title>Natronthermophilus aegyptiacus gen. nov.,sp. nov., an aerobic, extremely halophilic alkalithermophilic archaeon isolated from the athalassohaline Wadi An Natrun, Egypt.</title>
        <authorList>
            <person name="Zhao B."/>
        </authorList>
    </citation>
    <scope>NUCLEOTIDE SEQUENCE [LARGE SCALE GENOMIC DNA]</scope>
    <source>
        <strain evidence="1 2">CGMCC 1.3597</strain>
    </source>
</reference>
<evidence type="ECO:0000313" key="1">
    <source>
        <dbReference type="EMBL" id="OVE83204.1"/>
    </source>
</evidence>
<dbReference type="RefSeq" id="WP_054862438.1">
    <property type="nucleotide sequence ID" value="NZ_MWPH01000004.1"/>
</dbReference>